<accession>A0AAW8DIL7</accession>
<proteinExistence type="predicted"/>
<evidence type="ECO:0000256" key="1">
    <source>
        <dbReference type="SAM" id="Phobius"/>
    </source>
</evidence>
<keyword evidence="4" id="KW-1185">Reference proteome</keyword>
<name>A0AAW8DIL7_9MICC</name>
<keyword evidence="1" id="KW-1133">Transmembrane helix</keyword>
<sequence length="346" mass="35011">MSFPHPARAGNAAPGTQHSAWIALVLTGLIIGTAFIAIYVGIQRSPAPLHLPLAVVGEPLATATQKGLGDAVTVTEVTSLSAGTQMVQNGDAVAAVALTAPTTLQFDYAGAKGLSESGAARALVHGVADHAGLTLQEKDLVPLAQYDSRGLSAFYVVFGVTLSSFVLAQGLTGAADKIRLRHRLYAMGGFAVLIGVVGATIAGPILGALTAPWPLLAATLALLSASVAFTTKALGAWLGAAGIALAVITLTIVGNAVSGATIGYDILPSWGQAVSAILPPGAAVRAVNDYGYFNGTAAWSSLGVLALWAAAGFGLVLLRSVARVNRTKSAESQPNPKIPEADLTHP</sequence>
<feature type="transmembrane region" description="Helical" evidence="1">
    <location>
        <begin position="211"/>
        <end position="229"/>
    </location>
</feature>
<feature type="transmembrane region" description="Helical" evidence="1">
    <location>
        <begin position="236"/>
        <end position="257"/>
    </location>
</feature>
<dbReference type="EMBL" id="JAUSRG010000006">
    <property type="protein sequence ID" value="MDP9905476.1"/>
    <property type="molecule type" value="Genomic_DNA"/>
</dbReference>
<evidence type="ECO:0000313" key="3">
    <source>
        <dbReference type="EMBL" id="MDQ0178784.1"/>
    </source>
</evidence>
<dbReference type="AlphaFoldDB" id="A0AAW8DIL7"/>
<evidence type="ECO:0000313" key="2">
    <source>
        <dbReference type="EMBL" id="MDP9905476.1"/>
    </source>
</evidence>
<feature type="transmembrane region" description="Helical" evidence="1">
    <location>
        <begin position="184"/>
        <end position="205"/>
    </location>
</feature>
<gene>
    <name evidence="2" type="ORF">J2S90_002447</name>
    <name evidence="3" type="ORF">J2S93_000191</name>
</gene>
<protein>
    <recommendedName>
        <fullName evidence="6">ABC transporter permease</fullName>
    </recommendedName>
</protein>
<dbReference type="Proteomes" id="UP001242995">
    <property type="component" value="Unassembled WGS sequence"/>
</dbReference>
<evidence type="ECO:0008006" key="6">
    <source>
        <dbReference type="Google" id="ProtNLM"/>
    </source>
</evidence>
<feature type="transmembrane region" description="Helical" evidence="1">
    <location>
        <begin position="21"/>
        <end position="42"/>
    </location>
</feature>
<organism evidence="2 5">
    <name type="scientific">Arthrobacter bambusae</name>
    <dbReference type="NCBI Taxonomy" id="1338426"/>
    <lineage>
        <taxon>Bacteria</taxon>
        <taxon>Bacillati</taxon>
        <taxon>Actinomycetota</taxon>
        <taxon>Actinomycetes</taxon>
        <taxon>Micrococcales</taxon>
        <taxon>Micrococcaceae</taxon>
        <taxon>Arthrobacter</taxon>
    </lineage>
</organism>
<dbReference type="Proteomes" id="UP001230951">
    <property type="component" value="Unassembled WGS sequence"/>
</dbReference>
<dbReference type="EMBL" id="JAUSTF010000001">
    <property type="protein sequence ID" value="MDQ0178784.1"/>
    <property type="molecule type" value="Genomic_DNA"/>
</dbReference>
<keyword evidence="1" id="KW-0812">Transmembrane</keyword>
<dbReference type="RefSeq" id="WP_284991689.1">
    <property type="nucleotide sequence ID" value="NZ_JAUSRG010000006.1"/>
</dbReference>
<evidence type="ECO:0000313" key="4">
    <source>
        <dbReference type="Proteomes" id="UP001230951"/>
    </source>
</evidence>
<feature type="transmembrane region" description="Helical" evidence="1">
    <location>
        <begin position="152"/>
        <end position="172"/>
    </location>
</feature>
<reference evidence="2 4" key="1">
    <citation type="submission" date="2023-07" db="EMBL/GenBank/DDBJ databases">
        <title>Sorghum-associated microbial communities from plants grown in Nebraska, USA.</title>
        <authorList>
            <person name="Schachtman D."/>
        </authorList>
    </citation>
    <scope>NUCLEOTIDE SEQUENCE</scope>
    <source>
        <strain evidence="2">DS1006</strain>
        <strain evidence="3 4">DS1016</strain>
    </source>
</reference>
<evidence type="ECO:0000313" key="5">
    <source>
        <dbReference type="Proteomes" id="UP001242995"/>
    </source>
</evidence>
<keyword evidence="1" id="KW-0472">Membrane</keyword>
<comment type="caution">
    <text evidence="2">The sequence shown here is derived from an EMBL/GenBank/DDBJ whole genome shotgun (WGS) entry which is preliminary data.</text>
</comment>
<feature type="transmembrane region" description="Helical" evidence="1">
    <location>
        <begin position="297"/>
        <end position="318"/>
    </location>
</feature>